<sequence>MASIDLMEAYLHIPIFPGHRKYLRFSYLGIHYQYRALPFGLASVPQTFTKVLAAVTTYLRECSVRVQGYLNDILVQAASFERVREDLSLVVSTLQQLGFSVNLDKSSLIPATRIPHLGTIIDSKLEKVLLSHDHKVSLLALVRQVRSQHFVPVVVLSILLGKFISRINVVPWACLYVRLPQWRLLPHQRSNSPLKERTQIHYGHNKLKLQNSRGK</sequence>
<organism evidence="4 5">
    <name type="scientific">Thamnophis sirtalis</name>
    <dbReference type="NCBI Taxonomy" id="35019"/>
    <lineage>
        <taxon>Eukaryota</taxon>
        <taxon>Metazoa</taxon>
        <taxon>Chordata</taxon>
        <taxon>Craniata</taxon>
        <taxon>Vertebrata</taxon>
        <taxon>Euteleostomi</taxon>
        <taxon>Lepidosauria</taxon>
        <taxon>Squamata</taxon>
        <taxon>Bifurcata</taxon>
        <taxon>Unidentata</taxon>
        <taxon>Episquamata</taxon>
        <taxon>Toxicofera</taxon>
        <taxon>Serpentes</taxon>
        <taxon>Colubroidea</taxon>
        <taxon>Colubridae</taxon>
        <taxon>Natricinae</taxon>
        <taxon>Thamnophis</taxon>
    </lineage>
</organism>
<feature type="domain" description="Reverse transcriptase" evidence="3">
    <location>
        <begin position="1"/>
        <end position="121"/>
    </location>
</feature>
<evidence type="ECO:0000256" key="1">
    <source>
        <dbReference type="ARBA" id="ARBA00010879"/>
    </source>
</evidence>
<dbReference type="Gene3D" id="3.30.70.270">
    <property type="match status" value="1"/>
</dbReference>
<name>A0A6I9WYM0_9SAUR</name>
<dbReference type="AlphaFoldDB" id="A0A6I9WYM0"/>
<comment type="similarity">
    <text evidence="1">Belongs to the beta type-B retroviral polymerase family. HERV class-II K(HML-2) pol subfamily.</text>
</comment>
<keyword evidence="4" id="KW-1185">Reference proteome</keyword>
<dbReference type="Proteomes" id="UP000504617">
    <property type="component" value="Unplaced"/>
</dbReference>
<dbReference type="OrthoDB" id="10068174at2759"/>
<dbReference type="GO" id="GO:0004523">
    <property type="term" value="F:RNA-DNA hybrid ribonuclease activity"/>
    <property type="evidence" value="ECO:0007669"/>
    <property type="project" value="UniProtKB-EC"/>
</dbReference>
<evidence type="ECO:0000259" key="3">
    <source>
        <dbReference type="PROSITE" id="PS50878"/>
    </source>
</evidence>
<dbReference type="InterPro" id="IPR043502">
    <property type="entry name" value="DNA/RNA_pol_sf"/>
</dbReference>
<evidence type="ECO:0000313" key="4">
    <source>
        <dbReference type="Proteomes" id="UP000504617"/>
    </source>
</evidence>
<dbReference type="InterPro" id="IPR000477">
    <property type="entry name" value="RT_dom"/>
</dbReference>
<dbReference type="RefSeq" id="XP_013908044.1">
    <property type="nucleotide sequence ID" value="XM_014052569.1"/>
</dbReference>
<proteinExistence type="inferred from homology"/>
<dbReference type="KEGG" id="tsr:106538149"/>
<dbReference type="SUPFAM" id="SSF56672">
    <property type="entry name" value="DNA/RNA polymerases"/>
    <property type="match status" value="1"/>
</dbReference>
<dbReference type="EC" id="3.1.26.4" evidence="2"/>
<reference evidence="5" key="1">
    <citation type="submission" date="2025-08" db="UniProtKB">
        <authorList>
            <consortium name="RefSeq"/>
        </authorList>
    </citation>
    <scope>IDENTIFICATION</scope>
</reference>
<dbReference type="Pfam" id="PF00078">
    <property type="entry name" value="RVT_1"/>
    <property type="match status" value="1"/>
</dbReference>
<evidence type="ECO:0000256" key="2">
    <source>
        <dbReference type="ARBA" id="ARBA00012180"/>
    </source>
</evidence>
<gene>
    <name evidence="5" type="primary">LOC106538149</name>
</gene>
<dbReference type="InterPro" id="IPR052055">
    <property type="entry name" value="Hepadnavirus_pol/RT"/>
</dbReference>
<accession>A0A6I9WYM0</accession>
<dbReference type="GeneID" id="106538149"/>
<protein>
    <recommendedName>
        <fullName evidence="2">ribonuclease H</fullName>
        <ecNumber evidence="2">3.1.26.4</ecNumber>
    </recommendedName>
</protein>
<dbReference type="PANTHER" id="PTHR33050:SF7">
    <property type="entry name" value="RIBONUCLEASE H"/>
    <property type="match status" value="1"/>
</dbReference>
<dbReference type="PROSITE" id="PS50878">
    <property type="entry name" value="RT_POL"/>
    <property type="match status" value="1"/>
</dbReference>
<dbReference type="PANTHER" id="PTHR33050">
    <property type="entry name" value="REVERSE TRANSCRIPTASE DOMAIN-CONTAINING PROTEIN"/>
    <property type="match status" value="1"/>
</dbReference>
<dbReference type="CDD" id="cd03714">
    <property type="entry name" value="RT_DIRS1"/>
    <property type="match status" value="1"/>
</dbReference>
<evidence type="ECO:0000313" key="5">
    <source>
        <dbReference type="RefSeq" id="XP_013908044.1"/>
    </source>
</evidence>
<dbReference type="InterPro" id="IPR043128">
    <property type="entry name" value="Rev_trsase/Diguanyl_cyclase"/>
</dbReference>